<feature type="domain" description="OmpR/PhoB-type" evidence="6">
    <location>
        <begin position="1"/>
        <end position="85"/>
    </location>
</feature>
<comment type="similarity">
    <text evidence="1">Belongs to the AfsR/DnrI/RedD regulatory family.</text>
</comment>
<dbReference type="InterPro" id="IPR016032">
    <property type="entry name" value="Sig_transdc_resp-reg_C-effctor"/>
</dbReference>
<dbReference type="PANTHER" id="PTHR35807">
    <property type="entry name" value="TRANSCRIPTIONAL REGULATOR REDD-RELATED"/>
    <property type="match status" value="1"/>
</dbReference>
<evidence type="ECO:0000256" key="4">
    <source>
        <dbReference type="ARBA" id="ARBA00023163"/>
    </source>
</evidence>
<organism evidence="7 8">
    <name type="scientific">Actinophytocola xanthii</name>
    <dbReference type="NCBI Taxonomy" id="1912961"/>
    <lineage>
        <taxon>Bacteria</taxon>
        <taxon>Bacillati</taxon>
        <taxon>Actinomycetota</taxon>
        <taxon>Actinomycetes</taxon>
        <taxon>Pseudonocardiales</taxon>
        <taxon>Pseudonocardiaceae</taxon>
    </lineage>
</organism>
<dbReference type="AlphaFoldDB" id="A0A1Q8CL21"/>
<dbReference type="GO" id="GO:0006355">
    <property type="term" value="P:regulation of DNA-templated transcription"/>
    <property type="evidence" value="ECO:0007669"/>
    <property type="project" value="InterPro"/>
</dbReference>
<dbReference type="Gene3D" id="1.10.10.10">
    <property type="entry name" value="Winged helix-like DNA-binding domain superfamily/Winged helix DNA-binding domain"/>
    <property type="match status" value="1"/>
</dbReference>
<keyword evidence="8" id="KW-1185">Reference proteome</keyword>
<evidence type="ECO:0000256" key="1">
    <source>
        <dbReference type="ARBA" id="ARBA00005820"/>
    </source>
</evidence>
<dbReference type="Pfam" id="PF00486">
    <property type="entry name" value="Trans_reg_C"/>
    <property type="match status" value="1"/>
</dbReference>
<keyword evidence="2" id="KW-0805">Transcription regulation</keyword>
<dbReference type="GO" id="GO:0003677">
    <property type="term" value="F:DNA binding"/>
    <property type="evidence" value="ECO:0007669"/>
    <property type="project" value="UniProtKB-UniRule"/>
</dbReference>
<dbReference type="Pfam" id="PF03704">
    <property type="entry name" value="BTAD"/>
    <property type="match status" value="1"/>
</dbReference>
<dbReference type="Proteomes" id="UP000185596">
    <property type="component" value="Unassembled WGS sequence"/>
</dbReference>
<accession>A0A1Q8CL21</accession>
<dbReference type="EMBL" id="MSIE01000045">
    <property type="protein sequence ID" value="OLF15057.1"/>
    <property type="molecule type" value="Genomic_DNA"/>
</dbReference>
<dbReference type="SMART" id="SM00862">
    <property type="entry name" value="Trans_reg_C"/>
    <property type="match status" value="1"/>
</dbReference>
<keyword evidence="4" id="KW-0804">Transcription</keyword>
<dbReference type="InterPro" id="IPR001867">
    <property type="entry name" value="OmpR/PhoB-type_DNA-bd"/>
</dbReference>
<dbReference type="InterPro" id="IPR051677">
    <property type="entry name" value="AfsR-DnrI-RedD_regulator"/>
</dbReference>
<evidence type="ECO:0000313" key="7">
    <source>
        <dbReference type="EMBL" id="OLF15057.1"/>
    </source>
</evidence>
<dbReference type="Gene3D" id="1.25.40.10">
    <property type="entry name" value="Tetratricopeptide repeat domain"/>
    <property type="match status" value="1"/>
</dbReference>
<dbReference type="STRING" id="1912961.BU204_23565"/>
<dbReference type="SMART" id="SM01043">
    <property type="entry name" value="BTAD"/>
    <property type="match status" value="1"/>
</dbReference>
<evidence type="ECO:0000256" key="5">
    <source>
        <dbReference type="PROSITE-ProRule" id="PRU01091"/>
    </source>
</evidence>
<dbReference type="OrthoDB" id="4336084at2"/>
<sequence>MAICSGERVWAVGPPQRCAVLAALVVDADRVVPVDTVVERVWGERPPPHARRTLHSHLTRLRRLLEQAGATVPLPYHSGGYSAGVDPDDVDLHRFDRLVDRARTCEPADHHRLLLLREALTVWRGEPFCGVPGAWAERVREAWRRRHLDAVVAWSAAELCAGGPDLVIHRLRRLTVDHPTAESAAAVLMRALATAGRLAEALGCYVTVRERLAEEFGVDPGAELRRAHEEVLRADRRGVVTGPGG</sequence>
<evidence type="ECO:0000259" key="6">
    <source>
        <dbReference type="PROSITE" id="PS51755"/>
    </source>
</evidence>
<name>A0A1Q8CL21_9PSEU</name>
<dbReference type="InterPro" id="IPR011990">
    <property type="entry name" value="TPR-like_helical_dom_sf"/>
</dbReference>
<dbReference type="SUPFAM" id="SSF48452">
    <property type="entry name" value="TPR-like"/>
    <property type="match status" value="1"/>
</dbReference>
<evidence type="ECO:0000313" key="8">
    <source>
        <dbReference type="Proteomes" id="UP000185596"/>
    </source>
</evidence>
<keyword evidence="3 5" id="KW-0238">DNA-binding</keyword>
<evidence type="ECO:0000256" key="3">
    <source>
        <dbReference type="ARBA" id="ARBA00023125"/>
    </source>
</evidence>
<dbReference type="SUPFAM" id="SSF46894">
    <property type="entry name" value="C-terminal effector domain of the bipartite response regulators"/>
    <property type="match status" value="1"/>
</dbReference>
<dbReference type="PANTHER" id="PTHR35807:SF1">
    <property type="entry name" value="TRANSCRIPTIONAL REGULATOR REDD"/>
    <property type="match status" value="1"/>
</dbReference>
<evidence type="ECO:0000256" key="2">
    <source>
        <dbReference type="ARBA" id="ARBA00023015"/>
    </source>
</evidence>
<protein>
    <recommendedName>
        <fullName evidence="6">OmpR/PhoB-type domain-containing protein</fullName>
    </recommendedName>
</protein>
<comment type="caution">
    <text evidence="7">The sequence shown here is derived from an EMBL/GenBank/DDBJ whole genome shotgun (WGS) entry which is preliminary data.</text>
</comment>
<dbReference type="GO" id="GO:0000160">
    <property type="term" value="P:phosphorelay signal transduction system"/>
    <property type="evidence" value="ECO:0007669"/>
    <property type="project" value="InterPro"/>
</dbReference>
<proteinExistence type="inferred from homology"/>
<gene>
    <name evidence="7" type="ORF">BU204_23565</name>
</gene>
<dbReference type="InterPro" id="IPR036388">
    <property type="entry name" value="WH-like_DNA-bd_sf"/>
</dbReference>
<feature type="DNA-binding region" description="OmpR/PhoB-type" evidence="5">
    <location>
        <begin position="1"/>
        <end position="85"/>
    </location>
</feature>
<reference evidence="7 8" key="1">
    <citation type="submission" date="2016-12" db="EMBL/GenBank/DDBJ databases">
        <title>The draft genome sequence of Actinophytocola sp. 11-183.</title>
        <authorList>
            <person name="Wang W."/>
            <person name="Yuan L."/>
        </authorList>
    </citation>
    <scope>NUCLEOTIDE SEQUENCE [LARGE SCALE GENOMIC DNA]</scope>
    <source>
        <strain evidence="7 8">11-183</strain>
    </source>
</reference>
<dbReference type="PROSITE" id="PS51755">
    <property type="entry name" value="OMPR_PHOB"/>
    <property type="match status" value="1"/>
</dbReference>
<dbReference type="CDD" id="cd15831">
    <property type="entry name" value="BTAD"/>
    <property type="match status" value="1"/>
</dbReference>
<dbReference type="InterPro" id="IPR005158">
    <property type="entry name" value="BTAD"/>
</dbReference>
<dbReference type="RefSeq" id="WP_075127917.1">
    <property type="nucleotide sequence ID" value="NZ_MSIE01000045.1"/>
</dbReference>